<evidence type="ECO:0000256" key="1">
    <source>
        <dbReference type="SAM" id="MobiDB-lite"/>
    </source>
</evidence>
<sequence length="122" mass="14106">MIDDLGCHHHRPSSYPHFSRQRSIPAAPVTYFQPNRTLSTIRPKTTGFVSFHRTFITSRGQRNPWWPVTSRRNRMTTRCPRGGLCAASTFLCTSLPASLTSRRLLRRSRYCGRSSRRWPSAQ</sequence>
<evidence type="ECO:0000313" key="3">
    <source>
        <dbReference type="Proteomes" id="UP000247647"/>
    </source>
</evidence>
<evidence type="ECO:0000313" key="2">
    <source>
        <dbReference type="EMBL" id="PYH38404.1"/>
    </source>
</evidence>
<dbReference type="EMBL" id="KZ821448">
    <property type="protein sequence ID" value="PYH38404.1"/>
    <property type="molecule type" value="Genomic_DNA"/>
</dbReference>
<feature type="region of interest" description="Disordered" evidence="1">
    <location>
        <begin position="1"/>
        <end position="20"/>
    </location>
</feature>
<accession>A0A318YVZ1</accession>
<dbReference type="AlphaFoldDB" id="A0A318YVZ1"/>
<dbReference type="Proteomes" id="UP000247647">
    <property type="component" value="Unassembled WGS sequence"/>
</dbReference>
<proteinExistence type="predicted"/>
<name>A0A318YVZ1_ASPNB</name>
<gene>
    <name evidence="2" type="ORF">BO87DRAFT_167313</name>
</gene>
<organism evidence="2 3">
    <name type="scientific">Aspergillus neoniger (strain CBS 115656)</name>
    <dbReference type="NCBI Taxonomy" id="1448310"/>
    <lineage>
        <taxon>Eukaryota</taxon>
        <taxon>Fungi</taxon>
        <taxon>Dikarya</taxon>
        <taxon>Ascomycota</taxon>
        <taxon>Pezizomycotina</taxon>
        <taxon>Eurotiomycetes</taxon>
        <taxon>Eurotiomycetidae</taxon>
        <taxon>Eurotiales</taxon>
        <taxon>Aspergillaceae</taxon>
        <taxon>Aspergillus</taxon>
        <taxon>Aspergillus subgen. Circumdati</taxon>
    </lineage>
</organism>
<keyword evidence="3" id="KW-1185">Reference proteome</keyword>
<reference evidence="2" key="1">
    <citation type="submission" date="2016-12" db="EMBL/GenBank/DDBJ databases">
        <title>The genomes of Aspergillus section Nigri reveals drivers in fungal speciation.</title>
        <authorList>
            <consortium name="DOE Joint Genome Institute"/>
            <person name="Vesth T.C."/>
            <person name="Nybo J."/>
            <person name="Theobald S."/>
            <person name="Brandl J."/>
            <person name="Frisvad J.C."/>
            <person name="Nielsen K.F."/>
            <person name="Lyhne E.K."/>
            <person name="Kogle M.E."/>
            <person name="Kuo A."/>
            <person name="Riley R."/>
            <person name="Clum A."/>
            <person name="Nolan M."/>
            <person name="Lipzen A."/>
            <person name="Salamov A."/>
            <person name="Henrissat B."/>
            <person name="Wiebenga A."/>
            <person name="De Vries R.P."/>
            <person name="Grigoriev I.V."/>
            <person name="Mortensen U.H."/>
            <person name="Andersen M.R."/>
            <person name="Baker S.E."/>
        </authorList>
    </citation>
    <scope>NUCLEOTIDE SEQUENCE [LARGE SCALE GENOMIC DNA]</scope>
    <source>
        <strain evidence="2">CBS 115656</strain>
    </source>
</reference>
<dbReference type="RefSeq" id="XP_025483882.1">
    <property type="nucleotide sequence ID" value="XM_025618298.1"/>
</dbReference>
<dbReference type="GeneID" id="37120754"/>
<protein>
    <submittedName>
        <fullName evidence="2">Uncharacterized protein</fullName>
    </submittedName>
</protein>